<sequence>MTTIDAYVSELGRAVHGPARVRRSMLREVHDGLVDAVEAYEESGLDPDTAQARAVADFGSVAELAELYQAELTARRGRVTALYVAIVFPAMMLGWDLLWRAGMTWGPPPGPEQVERVRSLATLVDIVTVAATGAALALFGLTFLRSAPPRVLTALAGVTAAVGALGTGGLSVWMNVAWMDVVSMTVVGDPATATADSTPGPAMLAYSVSGALLLATLGVAAGALRTAISGDPARSRRGRPRSAPADATGYR</sequence>
<evidence type="ECO:0000313" key="4">
    <source>
        <dbReference type="Proteomes" id="UP000184363"/>
    </source>
</evidence>
<reference evidence="3 4" key="1">
    <citation type="submission" date="2016-11" db="EMBL/GenBank/DDBJ databases">
        <authorList>
            <person name="Jaros S."/>
            <person name="Januszkiewicz K."/>
            <person name="Wedrychowicz H."/>
        </authorList>
    </citation>
    <scope>NUCLEOTIDE SEQUENCE [LARGE SCALE GENOMIC DNA]</scope>
    <source>
        <strain evidence="3 4">DSM 43832</strain>
    </source>
</reference>
<keyword evidence="2" id="KW-0812">Transmembrane</keyword>
<feature type="transmembrane region" description="Helical" evidence="2">
    <location>
        <begin position="81"/>
        <end position="99"/>
    </location>
</feature>
<feature type="transmembrane region" description="Helical" evidence="2">
    <location>
        <begin position="204"/>
        <end position="228"/>
    </location>
</feature>
<name>A0A1M6TIG8_PSETH</name>
<dbReference type="STRING" id="1848.SAMN05443637_10867"/>
<gene>
    <name evidence="3" type="ORF">SAMN05443637_10867</name>
</gene>
<keyword evidence="4" id="KW-1185">Reference proteome</keyword>
<protein>
    <submittedName>
        <fullName evidence="3">Uncharacterized protein</fullName>
    </submittedName>
</protein>
<accession>A0A1M6TIG8</accession>
<keyword evidence="2" id="KW-0472">Membrane</keyword>
<dbReference type="AlphaFoldDB" id="A0A1M6TIG8"/>
<dbReference type="InterPro" id="IPR047928">
    <property type="entry name" value="Perm_prefix_1"/>
</dbReference>
<keyword evidence="2" id="KW-1133">Transmembrane helix</keyword>
<dbReference type="Proteomes" id="UP000184363">
    <property type="component" value="Unassembled WGS sequence"/>
</dbReference>
<feature type="region of interest" description="Disordered" evidence="1">
    <location>
        <begin position="230"/>
        <end position="251"/>
    </location>
</feature>
<evidence type="ECO:0000256" key="2">
    <source>
        <dbReference type="SAM" id="Phobius"/>
    </source>
</evidence>
<evidence type="ECO:0000313" key="3">
    <source>
        <dbReference type="EMBL" id="SHK56795.1"/>
    </source>
</evidence>
<evidence type="ECO:0000256" key="1">
    <source>
        <dbReference type="SAM" id="MobiDB-lite"/>
    </source>
</evidence>
<organism evidence="3 4">
    <name type="scientific">Pseudonocardia thermophila</name>
    <dbReference type="NCBI Taxonomy" id="1848"/>
    <lineage>
        <taxon>Bacteria</taxon>
        <taxon>Bacillati</taxon>
        <taxon>Actinomycetota</taxon>
        <taxon>Actinomycetes</taxon>
        <taxon>Pseudonocardiales</taxon>
        <taxon>Pseudonocardiaceae</taxon>
        <taxon>Pseudonocardia</taxon>
    </lineage>
</organism>
<proteinExistence type="predicted"/>
<feature type="transmembrane region" description="Helical" evidence="2">
    <location>
        <begin position="119"/>
        <end position="144"/>
    </location>
</feature>
<dbReference type="EMBL" id="FRAP01000008">
    <property type="protein sequence ID" value="SHK56795.1"/>
    <property type="molecule type" value="Genomic_DNA"/>
</dbReference>
<feature type="compositionally biased region" description="Low complexity" evidence="1">
    <location>
        <begin position="241"/>
        <end position="251"/>
    </location>
</feature>
<dbReference type="NCBIfam" id="NF038403">
    <property type="entry name" value="perm_prefix_1"/>
    <property type="match status" value="1"/>
</dbReference>
<dbReference type="RefSeq" id="WP_073457181.1">
    <property type="nucleotide sequence ID" value="NZ_FRAP01000008.1"/>
</dbReference>
<dbReference type="OrthoDB" id="5187995at2"/>
<feature type="transmembrane region" description="Helical" evidence="2">
    <location>
        <begin position="151"/>
        <end position="174"/>
    </location>
</feature>